<keyword evidence="3" id="KW-0804">Transcription</keyword>
<dbReference type="Pfam" id="PF00392">
    <property type="entry name" value="GntR"/>
    <property type="match status" value="1"/>
</dbReference>
<evidence type="ECO:0000256" key="2">
    <source>
        <dbReference type="ARBA" id="ARBA00023125"/>
    </source>
</evidence>
<dbReference type="PROSITE" id="PS50949">
    <property type="entry name" value="HTH_GNTR"/>
    <property type="match status" value="1"/>
</dbReference>
<evidence type="ECO:0000259" key="4">
    <source>
        <dbReference type="PROSITE" id="PS50949"/>
    </source>
</evidence>
<dbReference type="Gene3D" id="1.10.10.10">
    <property type="entry name" value="Winged helix-like DNA-binding domain superfamily/Winged helix DNA-binding domain"/>
    <property type="match status" value="1"/>
</dbReference>
<dbReference type="SUPFAM" id="SSF48008">
    <property type="entry name" value="GntR ligand-binding domain-like"/>
    <property type="match status" value="1"/>
</dbReference>
<evidence type="ECO:0000256" key="1">
    <source>
        <dbReference type="ARBA" id="ARBA00023015"/>
    </source>
</evidence>
<dbReference type="GO" id="GO:0003677">
    <property type="term" value="F:DNA binding"/>
    <property type="evidence" value="ECO:0007669"/>
    <property type="project" value="UniProtKB-KW"/>
</dbReference>
<dbReference type="Pfam" id="PF07729">
    <property type="entry name" value="FCD"/>
    <property type="match status" value="1"/>
</dbReference>
<keyword evidence="6" id="KW-1185">Reference proteome</keyword>
<dbReference type="Gene3D" id="1.20.120.530">
    <property type="entry name" value="GntR ligand-binding domain-like"/>
    <property type="match status" value="1"/>
</dbReference>
<dbReference type="RefSeq" id="WP_150947217.1">
    <property type="nucleotide sequence ID" value="NZ_VCMV01000035.1"/>
</dbReference>
<gene>
    <name evidence="5" type="ORF">FEZ63_18480</name>
</gene>
<protein>
    <submittedName>
        <fullName evidence="5">GntR family transcriptional regulator</fullName>
    </submittedName>
</protein>
<dbReference type="CDD" id="cd07377">
    <property type="entry name" value="WHTH_GntR"/>
    <property type="match status" value="1"/>
</dbReference>
<keyword evidence="1" id="KW-0805">Transcription regulation</keyword>
<organism evidence="5 6">
    <name type="scientific">Microvirga brassicacearum</name>
    <dbReference type="NCBI Taxonomy" id="2580413"/>
    <lineage>
        <taxon>Bacteria</taxon>
        <taxon>Pseudomonadati</taxon>
        <taxon>Pseudomonadota</taxon>
        <taxon>Alphaproteobacteria</taxon>
        <taxon>Hyphomicrobiales</taxon>
        <taxon>Methylobacteriaceae</taxon>
        <taxon>Microvirga</taxon>
    </lineage>
</organism>
<accession>A0A5N3P710</accession>
<dbReference type="PANTHER" id="PTHR43537:SF24">
    <property type="entry name" value="GLUCONATE OPERON TRANSCRIPTIONAL REPRESSOR"/>
    <property type="match status" value="1"/>
</dbReference>
<dbReference type="InterPro" id="IPR011711">
    <property type="entry name" value="GntR_C"/>
</dbReference>
<dbReference type="SMART" id="SM00895">
    <property type="entry name" value="FCD"/>
    <property type="match status" value="1"/>
</dbReference>
<dbReference type="InterPro" id="IPR036390">
    <property type="entry name" value="WH_DNA-bd_sf"/>
</dbReference>
<name>A0A5N3P710_9HYPH</name>
<dbReference type="OrthoDB" id="7192778at2"/>
<evidence type="ECO:0000313" key="5">
    <source>
        <dbReference type="EMBL" id="KAB0265461.1"/>
    </source>
</evidence>
<dbReference type="InterPro" id="IPR008920">
    <property type="entry name" value="TF_FadR/GntR_C"/>
</dbReference>
<dbReference type="InterPro" id="IPR000524">
    <property type="entry name" value="Tscrpt_reg_HTH_GntR"/>
</dbReference>
<comment type="caution">
    <text evidence="5">The sequence shown here is derived from an EMBL/GenBank/DDBJ whole genome shotgun (WGS) entry which is preliminary data.</text>
</comment>
<evidence type="ECO:0000256" key="3">
    <source>
        <dbReference type="ARBA" id="ARBA00023163"/>
    </source>
</evidence>
<keyword evidence="2" id="KW-0238">DNA-binding</keyword>
<dbReference type="InterPro" id="IPR036388">
    <property type="entry name" value="WH-like_DNA-bd_sf"/>
</dbReference>
<dbReference type="PANTHER" id="PTHR43537">
    <property type="entry name" value="TRANSCRIPTIONAL REGULATOR, GNTR FAMILY"/>
    <property type="match status" value="1"/>
</dbReference>
<reference evidence="5 6" key="1">
    <citation type="journal article" date="2019" name="Microorganisms">
        <title>Genome Insights into the Novel Species Microvirga brassicacearum, a Rapeseed Endophyte with Biotechnological Potential.</title>
        <authorList>
            <person name="Jimenez-Gomez A."/>
            <person name="Saati-Santamaria Z."/>
            <person name="Igual J.M."/>
            <person name="Rivas R."/>
            <person name="Mateos P.F."/>
            <person name="Garcia-Fraile P."/>
        </authorList>
    </citation>
    <scope>NUCLEOTIDE SEQUENCE [LARGE SCALE GENOMIC DNA]</scope>
    <source>
        <strain evidence="5 6">CDVBN77</strain>
    </source>
</reference>
<dbReference type="AlphaFoldDB" id="A0A5N3P710"/>
<proteinExistence type="predicted"/>
<dbReference type="Proteomes" id="UP000325684">
    <property type="component" value="Unassembled WGS sequence"/>
</dbReference>
<feature type="domain" description="HTH gntR-type" evidence="4">
    <location>
        <begin position="20"/>
        <end position="87"/>
    </location>
</feature>
<dbReference type="GO" id="GO:0003700">
    <property type="term" value="F:DNA-binding transcription factor activity"/>
    <property type="evidence" value="ECO:0007669"/>
    <property type="project" value="InterPro"/>
</dbReference>
<dbReference type="SUPFAM" id="SSF46785">
    <property type="entry name" value="Winged helix' DNA-binding domain"/>
    <property type="match status" value="1"/>
</dbReference>
<evidence type="ECO:0000313" key="6">
    <source>
        <dbReference type="Proteomes" id="UP000325684"/>
    </source>
</evidence>
<dbReference type="SMART" id="SM00345">
    <property type="entry name" value="HTH_GNTR"/>
    <property type="match status" value="1"/>
</dbReference>
<sequence length="246" mass="27771">MPVSVRDRTQLGELIGKPGETLNETLFRTLLEMIISGYFEEGFRLYPERLAEQFGVSLTPVREALMRLAAEGFIESVQRRGFHVRHPDAKQVVELWQVRLGLELTAGEILIERLKSGELNPDVLSEMTAIQAQLDAHVATISHSDKLDLNTTFHNKIVELSGNRMLASLYRGIQMQVLGAWVQRGLTSWRERMVYEAEEHHAIIDALRATDKVAYAKAARRHLTRSQRGALDDLAEKRSSEALAGK</sequence>
<dbReference type="EMBL" id="VCMV01000035">
    <property type="protein sequence ID" value="KAB0265461.1"/>
    <property type="molecule type" value="Genomic_DNA"/>
</dbReference>